<dbReference type="PROSITE" id="PS50838">
    <property type="entry name" value="MAGE"/>
    <property type="match status" value="1"/>
</dbReference>
<dbReference type="STRING" id="663331.D4AU24"/>
<feature type="region of interest" description="Disordered" evidence="1">
    <location>
        <begin position="1"/>
        <end position="51"/>
    </location>
</feature>
<dbReference type="RefSeq" id="XP_003014117.1">
    <property type="nucleotide sequence ID" value="XM_003014071.1"/>
</dbReference>
<feature type="region of interest" description="Disordered" evidence="1">
    <location>
        <begin position="249"/>
        <end position="299"/>
    </location>
</feature>
<evidence type="ECO:0000259" key="2">
    <source>
        <dbReference type="PROSITE" id="PS50838"/>
    </source>
</evidence>
<dbReference type="InterPro" id="IPR037445">
    <property type="entry name" value="MAGE"/>
</dbReference>
<dbReference type="InterPro" id="IPR041899">
    <property type="entry name" value="MAGE_WH2"/>
</dbReference>
<dbReference type="AlphaFoldDB" id="D4AU24"/>
<reference evidence="4" key="1">
    <citation type="journal article" date="2011" name="Genome Biol.">
        <title>Comparative and functional genomics provide insights into the pathogenicity of dermatophytic fungi.</title>
        <authorList>
            <person name="Burmester A."/>
            <person name="Shelest E."/>
            <person name="Gloeckner G."/>
            <person name="Heddergott C."/>
            <person name="Schindler S."/>
            <person name="Staib P."/>
            <person name="Heidel A."/>
            <person name="Felder M."/>
            <person name="Petzold A."/>
            <person name="Szafranski K."/>
            <person name="Feuermann M."/>
            <person name="Pedruzzi I."/>
            <person name="Priebe S."/>
            <person name="Groth M."/>
            <person name="Winkler R."/>
            <person name="Li W."/>
            <person name="Kniemeyer O."/>
            <person name="Schroeckh V."/>
            <person name="Hertweck C."/>
            <person name="Hube B."/>
            <person name="White T.C."/>
            <person name="Platzer M."/>
            <person name="Guthke R."/>
            <person name="Heitman J."/>
            <person name="Woestemeyer J."/>
            <person name="Zipfel P.F."/>
            <person name="Monod M."/>
            <person name="Brakhage A.A."/>
        </authorList>
    </citation>
    <scope>NUCLEOTIDE SEQUENCE [LARGE SCALE GENOMIC DNA]</scope>
    <source>
        <strain evidence="4">ATCC MYA-4681 / CBS 112371</strain>
    </source>
</reference>
<gene>
    <name evidence="3" type="ORF">ARB_07837</name>
</gene>
<dbReference type="OMA" id="GMQMVEQ"/>
<dbReference type="Gene3D" id="1.10.10.1200">
    <property type="entry name" value="MAGE homology domain, winged helix WH1 motif"/>
    <property type="match status" value="1"/>
</dbReference>
<dbReference type="InterPro" id="IPR041898">
    <property type="entry name" value="MAGE_WH1"/>
</dbReference>
<protein>
    <recommendedName>
        <fullName evidence="2">MAGE domain-containing protein</fullName>
    </recommendedName>
</protein>
<organism evidence="3 4">
    <name type="scientific">Arthroderma benhamiae (strain ATCC MYA-4681 / CBS 112371)</name>
    <name type="common">Trichophyton mentagrophytes</name>
    <dbReference type="NCBI Taxonomy" id="663331"/>
    <lineage>
        <taxon>Eukaryota</taxon>
        <taxon>Fungi</taxon>
        <taxon>Dikarya</taxon>
        <taxon>Ascomycota</taxon>
        <taxon>Pezizomycotina</taxon>
        <taxon>Eurotiomycetes</taxon>
        <taxon>Eurotiomycetidae</taxon>
        <taxon>Onygenales</taxon>
        <taxon>Arthrodermataceae</taxon>
        <taxon>Trichophyton</taxon>
    </lineage>
</organism>
<proteinExistence type="predicted"/>
<feature type="domain" description="MAGE" evidence="2">
    <location>
        <begin position="58"/>
        <end position="233"/>
    </location>
</feature>
<dbReference type="PANTHER" id="PTHR11736:SF14">
    <property type="entry name" value="NSE3 HOMOLOG, SMC5-SMC6 COMPLEX COMPONENT"/>
    <property type="match status" value="1"/>
</dbReference>
<evidence type="ECO:0000313" key="4">
    <source>
        <dbReference type="Proteomes" id="UP000008866"/>
    </source>
</evidence>
<dbReference type="PANTHER" id="PTHR11736">
    <property type="entry name" value="MELANOMA-ASSOCIATED ANTIGEN MAGE ANTIGEN"/>
    <property type="match status" value="1"/>
</dbReference>
<feature type="compositionally biased region" description="Polar residues" evidence="1">
    <location>
        <begin position="24"/>
        <end position="41"/>
    </location>
</feature>
<dbReference type="HOGENOM" id="CLU_048908_1_0_1"/>
<feature type="compositionally biased region" description="Basic and acidic residues" evidence="1">
    <location>
        <begin position="285"/>
        <end position="299"/>
    </location>
</feature>
<dbReference type="Gene3D" id="1.10.10.1210">
    <property type="entry name" value="MAGE homology domain, winged helix WH2 motif"/>
    <property type="match status" value="1"/>
</dbReference>
<dbReference type="SMART" id="SM01373">
    <property type="entry name" value="MAGE"/>
    <property type="match status" value="1"/>
</dbReference>
<accession>D4AU24</accession>
<dbReference type="Pfam" id="PF01454">
    <property type="entry name" value="MAGE"/>
    <property type="match status" value="1"/>
</dbReference>
<dbReference type="KEGG" id="abe:ARB_07837"/>
<sequence length="299" mass="33416">MPPKRRATDDDDDDEQDEYEDTSARTQTQGATQRRWSATPESENEYQPGGHLQTSVSINVMVKKLVRLALASEYSRQPIRRADISAKVLGDGGSRHFKLVFLDAQKTLKEVFGMQMVEQPGKEKVTISQRRAAYRTPEILHPSKAPDSSTESSYIAIYTFIISLIMLSGGSISEERLNRHLRRVNAEYHTPLDRTDKLLARLCKEGYLLKVRDSDTGEEVIEYFVGPRGKIEVGVAGVSGMAKEVFGIGEGGEGAEDSEQFEKRLKRSLGIKENNAPAEENGEPEAPRRRGRRDDDDSG</sequence>
<evidence type="ECO:0000313" key="3">
    <source>
        <dbReference type="EMBL" id="EFE33477.1"/>
    </source>
</evidence>
<dbReference type="InterPro" id="IPR002190">
    <property type="entry name" value="MHD_dom"/>
</dbReference>
<dbReference type="GeneID" id="9521534"/>
<keyword evidence="4" id="KW-1185">Reference proteome</keyword>
<evidence type="ECO:0000256" key="1">
    <source>
        <dbReference type="SAM" id="MobiDB-lite"/>
    </source>
</evidence>
<dbReference type="Proteomes" id="UP000008866">
    <property type="component" value="Unassembled WGS sequence"/>
</dbReference>
<comment type="caution">
    <text evidence="3">The sequence shown here is derived from an EMBL/GenBank/DDBJ whole genome shotgun (WGS) entry which is preliminary data.</text>
</comment>
<name>D4AU24_ARTBC</name>
<dbReference type="GO" id="GO:0005634">
    <property type="term" value="C:nucleus"/>
    <property type="evidence" value="ECO:0007669"/>
    <property type="project" value="TreeGrafter"/>
</dbReference>
<feature type="compositionally biased region" description="Acidic residues" evidence="1">
    <location>
        <begin position="9"/>
        <end position="21"/>
    </location>
</feature>
<dbReference type="eggNOG" id="ENOG502RZAS">
    <property type="taxonomic scope" value="Eukaryota"/>
</dbReference>
<dbReference type="EMBL" id="ABSU01000010">
    <property type="protein sequence ID" value="EFE33477.1"/>
    <property type="molecule type" value="Genomic_DNA"/>
</dbReference>
<dbReference type="GO" id="GO:0006281">
    <property type="term" value="P:DNA repair"/>
    <property type="evidence" value="ECO:0007669"/>
    <property type="project" value="TreeGrafter"/>
</dbReference>